<dbReference type="InterPro" id="IPR011008">
    <property type="entry name" value="Dimeric_a/b-barrel"/>
</dbReference>
<dbReference type="GO" id="GO:0016491">
    <property type="term" value="F:oxidoreductase activity"/>
    <property type="evidence" value="ECO:0007669"/>
    <property type="project" value="InterPro"/>
</dbReference>
<proteinExistence type="predicted"/>
<dbReference type="PANTHER" id="PTHR40260">
    <property type="entry name" value="BLR8190 PROTEIN"/>
    <property type="match status" value="1"/>
</dbReference>
<dbReference type="NCBIfam" id="TIGR02118">
    <property type="entry name" value="EthD family reductase"/>
    <property type="match status" value="1"/>
</dbReference>
<accession>A0A845F016</accession>
<dbReference type="InterPro" id="IPR009799">
    <property type="entry name" value="EthD_dom"/>
</dbReference>
<evidence type="ECO:0000313" key="2">
    <source>
        <dbReference type="EMBL" id="MYL64173.1"/>
    </source>
</evidence>
<protein>
    <submittedName>
        <fullName evidence="2">EthD family reductase</fullName>
    </submittedName>
</protein>
<dbReference type="Pfam" id="PF07110">
    <property type="entry name" value="EthD"/>
    <property type="match status" value="1"/>
</dbReference>
<feature type="domain" description="EthD" evidence="1">
    <location>
        <begin position="26"/>
        <end position="105"/>
    </location>
</feature>
<dbReference type="AlphaFoldDB" id="A0A845F016"/>
<gene>
    <name evidence="2" type="ORF">GLW07_12500</name>
</gene>
<dbReference type="EMBL" id="WMEY01000003">
    <property type="protein sequence ID" value="MYL64173.1"/>
    <property type="molecule type" value="Genomic_DNA"/>
</dbReference>
<name>A0A845F016_9BACL</name>
<dbReference type="Proteomes" id="UP000447833">
    <property type="component" value="Unassembled WGS sequence"/>
</dbReference>
<organism evidence="2 3">
    <name type="scientific">Guptibacillus hwajinpoensis</name>
    <dbReference type="NCBI Taxonomy" id="208199"/>
    <lineage>
        <taxon>Bacteria</taxon>
        <taxon>Bacillati</taxon>
        <taxon>Bacillota</taxon>
        <taxon>Bacilli</taxon>
        <taxon>Bacillales</taxon>
        <taxon>Guptibacillaceae</taxon>
        <taxon>Guptibacillus</taxon>
    </lineage>
</organism>
<sequence length="127" mass="14670">MEQYACNQNKLYGGIKLYKLLIMYHQPEDREAWDDHYYNIHLPLAKQIPLTTSLTINKDLSITPMAGENPYYLIAEMTWNSKEDMVKALQSEEGHASHDDFESFAKDKVTMIGYEVEEVPLPQKGKA</sequence>
<dbReference type="Gene3D" id="3.30.70.100">
    <property type="match status" value="1"/>
</dbReference>
<reference evidence="2 3" key="1">
    <citation type="submission" date="2019-11" db="EMBL/GenBank/DDBJ databases">
        <title>Genome sequences of 17 halophilic strains isolated from different environments.</title>
        <authorList>
            <person name="Furrow R.E."/>
        </authorList>
    </citation>
    <scope>NUCLEOTIDE SEQUENCE [LARGE SCALE GENOMIC DNA]</scope>
    <source>
        <strain evidence="2 3">22506_14_FS</strain>
    </source>
</reference>
<evidence type="ECO:0000259" key="1">
    <source>
        <dbReference type="Pfam" id="PF07110"/>
    </source>
</evidence>
<evidence type="ECO:0000313" key="3">
    <source>
        <dbReference type="Proteomes" id="UP000447833"/>
    </source>
</evidence>
<dbReference type="SUPFAM" id="SSF54909">
    <property type="entry name" value="Dimeric alpha+beta barrel"/>
    <property type="match status" value="1"/>
</dbReference>
<dbReference type="PANTHER" id="PTHR40260:SF2">
    <property type="entry name" value="BLR8190 PROTEIN"/>
    <property type="match status" value="1"/>
</dbReference>
<comment type="caution">
    <text evidence="2">The sequence shown here is derived from an EMBL/GenBank/DDBJ whole genome shotgun (WGS) entry which is preliminary data.</text>
</comment>